<keyword evidence="2" id="KW-1185">Reference proteome</keyword>
<dbReference type="RefSeq" id="WP_277731458.1">
    <property type="nucleotide sequence ID" value="NZ_CP120733.1"/>
</dbReference>
<reference evidence="1 2" key="1">
    <citation type="submission" date="2023-03" db="EMBL/GenBank/DDBJ databases">
        <title>Complete genome sequence of Tepidibacter sp. SWIR-1, isolated from a deep-sea hydrothermal vent.</title>
        <authorList>
            <person name="Li X."/>
        </authorList>
    </citation>
    <scope>NUCLEOTIDE SEQUENCE [LARGE SCALE GENOMIC DNA]</scope>
    <source>
        <strain evidence="1 2">SWIR-1</strain>
    </source>
</reference>
<protein>
    <submittedName>
        <fullName evidence="1">Cyclic lactone autoinducer peptide</fullName>
    </submittedName>
</protein>
<dbReference type="NCBIfam" id="TIGR04223">
    <property type="entry name" value="quorum_AgrD"/>
    <property type="match status" value="1"/>
</dbReference>
<evidence type="ECO:0000313" key="2">
    <source>
        <dbReference type="Proteomes" id="UP001222800"/>
    </source>
</evidence>
<dbReference type="InterPro" id="IPR009229">
    <property type="entry name" value="AgrD"/>
</dbReference>
<sequence length="43" mass="4831">MKNLKITVLRTATKYISKVAENTSNAACHGILYQPKTPKKLQK</sequence>
<accession>A0ABY8ED71</accession>
<evidence type="ECO:0000313" key="1">
    <source>
        <dbReference type="EMBL" id="WFD09529.1"/>
    </source>
</evidence>
<organism evidence="1 2">
    <name type="scientific">Tepidibacter hydrothermalis</name>
    <dbReference type="NCBI Taxonomy" id="3036126"/>
    <lineage>
        <taxon>Bacteria</taxon>
        <taxon>Bacillati</taxon>
        <taxon>Bacillota</taxon>
        <taxon>Clostridia</taxon>
        <taxon>Peptostreptococcales</taxon>
        <taxon>Peptostreptococcaceae</taxon>
        <taxon>Tepidibacter</taxon>
    </lineage>
</organism>
<dbReference type="Proteomes" id="UP001222800">
    <property type="component" value="Chromosome"/>
</dbReference>
<gene>
    <name evidence="1" type="ORF">P4S50_14205</name>
</gene>
<dbReference type="EMBL" id="CP120733">
    <property type="protein sequence ID" value="WFD09529.1"/>
    <property type="molecule type" value="Genomic_DNA"/>
</dbReference>
<name>A0ABY8ED71_9FIRM</name>
<proteinExistence type="predicted"/>